<feature type="transmembrane region" description="Helical" evidence="1">
    <location>
        <begin position="472"/>
        <end position="495"/>
    </location>
</feature>
<proteinExistence type="predicted"/>
<feature type="transmembrane region" description="Helical" evidence="1">
    <location>
        <begin position="248"/>
        <end position="268"/>
    </location>
</feature>
<keyword evidence="1" id="KW-0472">Membrane</keyword>
<dbReference type="EMBL" id="FNDX01000004">
    <property type="protein sequence ID" value="SDI29232.1"/>
    <property type="molecule type" value="Genomic_DNA"/>
</dbReference>
<feature type="transmembrane region" description="Helical" evidence="1">
    <location>
        <begin position="431"/>
        <end position="451"/>
    </location>
</feature>
<feature type="transmembrane region" description="Helical" evidence="1">
    <location>
        <begin position="33"/>
        <end position="58"/>
    </location>
</feature>
<evidence type="ECO:0000256" key="1">
    <source>
        <dbReference type="SAM" id="Phobius"/>
    </source>
</evidence>
<evidence type="ECO:0000313" key="3">
    <source>
        <dbReference type="Proteomes" id="UP000199050"/>
    </source>
</evidence>
<dbReference type="Proteomes" id="UP000199050">
    <property type="component" value="Unassembled WGS sequence"/>
</dbReference>
<keyword evidence="1" id="KW-0812">Transmembrane</keyword>
<feature type="transmembrane region" description="Helical" evidence="1">
    <location>
        <begin position="119"/>
        <end position="143"/>
    </location>
</feature>
<dbReference type="RefSeq" id="WP_090712988.1">
    <property type="nucleotide sequence ID" value="NZ_CBCSKY010000004.1"/>
</dbReference>
<feature type="transmembrane region" description="Helical" evidence="1">
    <location>
        <begin position="70"/>
        <end position="98"/>
    </location>
</feature>
<organism evidence="2 3">
    <name type="scientific">Paenibacillus typhae</name>
    <dbReference type="NCBI Taxonomy" id="1174501"/>
    <lineage>
        <taxon>Bacteria</taxon>
        <taxon>Bacillati</taxon>
        <taxon>Bacillota</taxon>
        <taxon>Bacilli</taxon>
        <taxon>Bacillales</taxon>
        <taxon>Paenibacillaceae</taxon>
        <taxon>Paenibacillus</taxon>
    </lineage>
</organism>
<feature type="transmembrane region" description="Helical" evidence="1">
    <location>
        <begin position="189"/>
        <end position="209"/>
    </location>
</feature>
<dbReference type="OrthoDB" id="138672at2"/>
<gene>
    <name evidence="2" type="ORF">SAMN05216192_104160</name>
</gene>
<dbReference type="AlphaFoldDB" id="A0A1G8JDN0"/>
<feature type="transmembrane region" description="Helical" evidence="1">
    <location>
        <begin position="357"/>
        <end position="380"/>
    </location>
</feature>
<feature type="transmembrane region" description="Helical" evidence="1">
    <location>
        <begin position="501"/>
        <end position="521"/>
    </location>
</feature>
<protein>
    <submittedName>
        <fullName evidence="2">ABC-2 type transport system permease protein</fullName>
    </submittedName>
</protein>
<evidence type="ECO:0000313" key="2">
    <source>
        <dbReference type="EMBL" id="SDI29232.1"/>
    </source>
</evidence>
<keyword evidence="1" id="KW-1133">Transmembrane helix</keyword>
<name>A0A1G8JDN0_9BACL</name>
<reference evidence="3" key="1">
    <citation type="submission" date="2016-10" db="EMBL/GenBank/DDBJ databases">
        <authorList>
            <person name="Varghese N."/>
            <person name="Submissions S."/>
        </authorList>
    </citation>
    <scope>NUCLEOTIDE SEQUENCE [LARGE SCALE GENOMIC DNA]</scope>
    <source>
        <strain evidence="3">CGMCC 1.11012</strain>
    </source>
</reference>
<sequence>MVNIWRLTKLQLISTFGFNKALHTRDAKERRKLLLLSIALLLGVLMIAVFSFGYSYAMATAFEQIGRLDLLLAIMMAVTSAVGFFTTVYKAGGVLFSYKDYDLLMSLPVKTSHVVASRVLQLYVLNLFFTLMVMLPAGAVYALKVRPEAYYYLLFVPLLLCIPLIPIIAATVIGALISWFSSRFRASRMINLVLTLLFVIALILGSFTLDGNEPELADLGTGLAETIFKLYPLTELYVDAVSAYRMDAFLLFILLSVLAFVVFCTVLGTRYKAIHTGLTTSRAGGKYTMQPLKASTAFQALYRKELRRYFSSSNYVLNTGIGMVLLLIMSVSLLFTSPEQLGQLADIPQLQRYLNTLAPLFVSLFVALSCTTSSSISLEGNNLWILRSSPVPKHIILLSKVAVNLTITVPITVVSCVLLMISLGTGWADSLLLFMIPVIYACYTALMGIIVNLKLPKLEWTNEVQVVKQSAAVLVAMLLGFISLIIPAGLSFVLTSVDGRVIMLGAGIILAGLCAGMYRYLKNAGERLFLGL</sequence>
<feature type="transmembrane region" description="Helical" evidence="1">
    <location>
        <begin position="315"/>
        <end position="337"/>
    </location>
</feature>
<feature type="transmembrane region" description="Helical" evidence="1">
    <location>
        <begin position="401"/>
        <end position="425"/>
    </location>
</feature>
<keyword evidence="3" id="KW-1185">Reference proteome</keyword>
<dbReference type="STRING" id="1174501.SAMN05216192_104160"/>
<accession>A0A1G8JDN0</accession>
<feature type="transmembrane region" description="Helical" evidence="1">
    <location>
        <begin position="149"/>
        <end position="177"/>
    </location>
</feature>